<dbReference type="PANTHER" id="PTHR14969">
    <property type="entry name" value="SPHINGOSINE-1-PHOSPHATE PHOSPHOHYDROLASE"/>
    <property type="match status" value="1"/>
</dbReference>
<accession>A0ABX0IUD5</accession>
<feature type="domain" description="Phosphatidic acid phosphatase type 2/haloperoxidase" evidence="2">
    <location>
        <begin position="60"/>
        <end position="174"/>
    </location>
</feature>
<feature type="transmembrane region" description="Helical" evidence="1">
    <location>
        <begin position="159"/>
        <end position="180"/>
    </location>
</feature>
<dbReference type="InterPro" id="IPR036938">
    <property type="entry name" value="PAP2/HPO_sf"/>
</dbReference>
<dbReference type="PANTHER" id="PTHR14969:SF13">
    <property type="entry name" value="AT30094P"/>
    <property type="match status" value="1"/>
</dbReference>
<comment type="caution">
    <text evidence="3">The sequence shown here is derived from an EMBL/GenBank/DDBJ whole genome shotgun (WGS) entry which is preliminary data.</text>
</comment>
<keyword evidence="1" id="KW-0472">Membrane</keyword>
<proteinExistence type="predicted"/>
<reference evidence="3 4" key="2">
    <citation type="submission" date="2019-05" db="EMBL/GenBank/DDBJ databases">
        <authorList>
            <person name="Lianzixin W."/>
        </authorList>
    </citation>
    <scope>NUCLEOTIDE SEQUENCE [LARGE SCALE GENOMIC DNA]</scope>
    <source>
        <strain evidence="3 4">EC11</strain>
    </source>
</reference>
<feature type="transmembrane region" description="Helical" evidence="1">
    <location>
        <begin position="133"/>
        <end position="153"/>
    </location>
</feature>
<reference evidence="4" key="1">
    <citation type="submission" date="2019-05" db="EMBL/GenBank/DDBJ databases">
        <title>Flavobacterium profundi sp. nov., isolated from a deep-sea seamount.</title>
        <authorList>
            <person name="Zhang D.-C."/>
        </authorList>
    </citation>
    <scope>NUCLEOTIDE SEQUENCE [LARGE SCALE GENOMIC DNA]</scope>
    <source>
        <strain evidence="4">EC11</strain>
    </source>
</reference>
<feature type="transmembrane region" description="Helical" evidence="1">
    <location>
        <begin position="106"/>
        <end position="126"/>
    </location>
</feature>
<evidence type="ECO:0000256" key="1">
    <source>
        <dbReference type="SAM" id="Phobius"/>
    </source>
</evidence>
<sequence length="189" mass="22222">MLEHIISLDKELLVFLNGLGSEKFDPFWLLITKQLNWIPYFLILLFILQKKIGWRNLGIALLFIALLITFTDQVTNLFKNHFQRLRPCKDLEINTIIRLVKCSDTYSFFSGHASNSSASMTFIFLVLRKYYKFAFVVFLFPLIFAYSRIYLGLHFPGDILTGYCFGVSFGIVFYKLYAFVLRKYFKVLL</sequence>
<dbReference type="SMART" id="SM00014">
    <property type="entry name" value="acidPPc"/>
    <property type="match status" value="1"/>
</dbReference>
<dbReference type="EMBL" id="VEVQ02000007">
    <property type="protein sequence ID" value="NHN26449.1"/>
    <property type="molecule type" value="Genomic_DNA"/>
</dbReference>
<feature type="transmembrane region" description="Helical" evidence="1">
    <location>
        <begin position="27"/>
        <end position="47"/>
    </location>
</feature>
<reference evidence="3 4" key="3">
    <citation type="submission" date="2020-02" db="EMBL/GenBank/DDBJ databases">
        <title>Flavobacterium profundi sp. nov., isolated from a deep-sea seamount.</title>
        <authorList>
            <person name="Zhang D.-C."/>
        </authorList>
    </citation>
    <scope>NUCLEOTIDE SEQUENCE [LARGE SCALE GENOMIC DNA]</scope>
    <source>
        <strain evidence="3 4">EC11</strain>
    </source>
</reference>
<evidence type="ECO:0000259" key="2">
    <source>
        <dbReference type="SMART" id="SM00014"/>
    </source>
</evidence>
<keyword evidence="1" id="KW-1133">Transmembrane helix</keyword>
<organism evidence="3 4">
    <name type="scientific">Flavobacterium jejuense</name>
    <dbReference type="NCBI Taxonomy" id="1544455"/>
    <lineage>
        <taxon>Bacteria</taxon>
        <taxon>Pseudomonadati</taxon>
        <taxon>Bacteroidota</taxon>
        <taxon>Flavobacteriia</taxon>
        <taxon>Flavobacteriales</taxon>
        <taxon>Flavobacteriaceae</taxon>
        <taxon>Flavobacterium</taxon>
    </lineage>
</organism>
<protein>
    <submittedName>
        <fullName evidence="3">Phosphatase PAP2 family protein</fullName>
    </submittedName>
</protein>
<dbReference type="Pfam" id="PF01569">
    <property type="entry name" value="PAP2"/>
    <property type="match status" value="1"/>
</dbReference>
<keyword evidence="1" id="KW-0812">Transmembrane</keyword>
<keyword evidence="4" id="KW-1185">Reference proteome</keyword>
<gene>
    <name evidence="3" type="ORF">FIA58_012250</name>
</gene>
<feature type="transmembrane region" description="Helical" evidence="1">
    <location>
        <begin position="54"/>
        <end position="71"/>
    </location>
</feature>
<evidence type="ECO:0000313" key="3">
    <source>
        <dbReference type="EMBL" id="NHN26449.1"/>
    </source>
</evidence>
<dbReference type="Gene3D" id="1.20.144.10">
    <property type="entry name" value="Phosphatidic acid phosphatase type 2/haloperoxidase"/>
    <property type="match status" value="1"/>
</dbReference>
<dbReference type="Proteomes" id="UP000817854">
    <property type="component" value="Unassembled WGS sequence"/>
</dbReference>
<evidence type="ECO:0000313" key="4">
    <source>
        <dbReference type="Proteomes" id="UP000817854"/>
    </source>
</evidence>
<dbReference type="InterPro" id="IPR000326">
    <property type="entry name" value="PAP2/HPO"/>
</dbReference>
<name>A0ABX0IUD5_9FLAO</name>
<dbReference type="RefSeq" id="WP_140962773.1">
    <property type="nucleotide sequence ID" value="NZ_VEVQ02000007.1"/>
</dbReference>
<dbReference type="SUPFAM" id="SSF48317">
    <property type="entry name" value="Acid phosphatase/Vanadium-dependent haloperoxidase"/>
    <property type="match status" value="1"/>
</dbReference>